<feature type="region of interest" description="Disordered" evidence="8">
    <location>
        <begin position="621"/>
        <end position="682"/>
    </location>
</feature>
<evidence type="ECO:0000256" key="8">
    <source>
        <dbReference type="SAM" id="MobiDB-lite"/>
    </source>
</evidence>
<name>A0A1C7D7I1_9SPHN</name>
<reference evidence="9 10" key="1">
    <citation type="submission" date="2016-07" db="EMBL/GenBank/DDBJ databases">
        <title>Complete genome sequence of Altererythrobacter namhicola JCM 16345T, containing esterase-encoding genes.</title>
        <authorList>
            <person name="Cheng H."/>
            <person name="Wu Y.-H."/>
            <person name="Jian S.-L."/>
            <person name="Huo Y.-Y."/>
            <person name="Wang C.-S."/>
            <person name="Xu X.-W."/>
        </authorList>
    </citation>
    <scope>NUCLEOTIDE SEQUENCE [LARGE SCALE GENOMIC DNA]</scope>
    <source>
        <strain evidence="9 10">JCM 16345</strain>
    </source>
</reference>
<evidence type="ECO:0000256" key="1">
    <source>
        <dbReference type="ARBA" id="ARBA00004571"/>
    </source>
</evidence>
<sequence length="951" mass="100539">MPVPAYAQDAQPDPEAPSDPAQDPAPEPSGPIDGDIPYGGEIYVIADLARGLDVPEEPIISLDSEDIAAYGVGSLGELLEVLGPQVTSSRGRGGGGQPVFLVNGVRVSSFRELRSYPPEAIKTFEVLTEEVAQRYGFSPNQRVVNIILVDGYSSIAVEMDYKQPWDGGFVRTDPELTYLRIDGTNRLNLNLDTAFRSRLTEAERDIVQAPGSVAAFASDPDQADFRTLIGEFRSAEFTANWSTQLGESGSSLSLNGTFGRTDTRSLLGLDSVLLSDGSGNTALRTFNVDDPLTSRTVADSYAFGAALNVPIDGWQATATLNAQRTDTRSEIARRVDTTGLQAQAQAGTFGLSDPIPAFADAGFDVAESTTDTVTSLLTVQGTPAYLPAGELSVTFDAGLSFQRIESEDTRNPGLLTELERTDLSAGVNIGVPIASVREDHWDALGDISLSFSAGINELSDFGTLTDWSAGVVWKPHERLTLTATRFGADAAPGLSQLGAPTIVTPNVAVYDFTNGTTVLVDATTGGNALLPAQTQRDWKFGLSWDMDLGESIDRSVLSMEYVDNTSFGTSGNLPLLTPDIEAAFPGRVTRDGTGALTAVDFRPVSFARQDTRRIQSNLILSGPFGKAYPQPEGEAGAASGRPGGPPGAGRGRPGGSGGGGEGRPAGAGGRGGGGGFTANPQGRENFMKFREKLCADDGMEYLQQVIAAAEGGQMPEGMEAPPEQVAAILDRFRGPDGTIDMDRLTQFRERVCSMDMAGGPPGAAAGGRGGPGGGGGARRGGRGGGMFGGGDGRGRWFANLSHGWELSRTVEIAPGVPELDLLNGDALGSPTPRHTLQLRGGIFYRGFGIRLDGNYIGSSRIDGTGLPASNDLFFGDYATFDVRLFVDLSQQEGLMKSAPFLDKTRVSVRMDNIFDARQTVTDGTGAVPITYQPFRVDPVGRYVGIEFRKLF</sequence>
<dbReference type="AlphaFoldDB" id="A0A1C7D7I1"/>
<evidence type="ECO:0000313" key="9">
    <source>
        <dbReference type="EMBL" id="ANU07439.1"/>
    </source>
</evidence>
<dbReference type="Proteomes" id="UP000092698">
    <property type="component" value="Chromosome"/>
</dbReference>
<dbReference type="PANTHER" id="PTHR30069">
    <property type="entry name" value="TONB-DEPENDENT OUTER MEMBRANE RECEPTOR"/>
    <property type="match status" value="1"/>
</dbReference>
<feature type="region of interest" description="Disordered" evidence="8">
    <location>
        <begin position="1"/>
        <end position="36"/>
    </location>
</feature>
<gene>
    <name evidence="9" type="ORF">A6F65_01132</name>
</gene>
<feature type="compositionally biased region" description="Low complexity" evidence="8">
    <location>
        <begin position="631"/>
        <end position="640"/>
    </location>
</feature>
<keyword evidence="3" id="KW-1134">Transmembrane beta strand</keyword>
<dbReference type="InterPro" id="IPR037066">
    <property type="entry name" value="Plug_dom_sf"/>
</dbReference>
<accession>A0A1C7D7I1</accession>
<evidence type="ECO:0000256" key="3">
    <source>
        <dbReference type="ARBA" id="ARBA00022452"/>
    </source>
</evidence>
<dbReference type="KEGG" id="anh:A6F65_01132"/>
<feature type="region of interest" description="Disordered" evidence="8">
    <location>
        <begin position="761"/>
        <end position="785"/>
    </location>
</feature>
<dbReference type="GO" id="GO:0009279">
    <property type="term" value="C:cell outer membrane"/>
    <property type="evidence" value="ECO:0007669"/>
    <property type="project" value="UniProtKB-SubCell"/>
</dbReference>
<dbReference type="SUPFAM" id="SSF56935">
    <property type="entry name" value="Porins"/>
    <property type="match status" value="2"/>
</dbReference>
<dbReference type="PANTHER" id="PTHR30069:SF29">
    <property type="entry name" value="HEMOGLOBIN AND HEMOGLOBIN-HAPTOGLOBIN-BINDING PROTEIN 1-RELATED"/>
    <property type="match status" value="1"/>
</dbReference>
<dbReference type="EMBL" id="CP016545">
    <property type="protein sequence ID" value="ANU07439.1"/>
    <property type="molecule type" value="Genomic_DNA"/>
</dbReference>
<keyword evidence="7" id="KW-0998">Cell outer membrane</keyword>
<proteinExistence type="predicted"/>
<dbReference type="STRING" id="645517.A6F65_01132"/>
<evidence type="ECO:0000256" key="7">
    <source>
        <dbReference type="ARBA" id="ARBA00023237"/>
    </source>
</evidence>
<dbReference type="InterPro" id="IPR039426">
    <property type="entry name" value="TonB-dep_rcpt-like"/>
</dbReference>
<evidence type="ECO:0008006" key="11">
    <source>
        <dbReference type="Google" id="ProtNLM"/>
    </source>
</evidence>
<organism evidence="9 10">
    <name type="scientific">Paraurantiacibacter namhicola</name>
    <dbReference type="NCBI Taxonomy" id="645517"/>
    <lineage>
        <taxon>Bacteria</taxon>
        <taxon>Pseudomonadati</taxon>
        <taxon>Pseudomonadota</taxon>
        <taxon>Alphaproteobacteria</taxon>
        <taxon>Sphingomonadales</taxon>
        <taxon>Erythrobacteraceae</taxon>
        <taxon>Paraurantiacibacter</taxon>
    </lineage>
</organism>
<keyword evidence="2" id="KW-0813">Transport</keyword>
<dbReference type="PATRIC" id="fig|645517.4.peg.1125"/>
<keyword evidence="5" id="KW-0732">Signal</keyword>
<evidence type="ECO:0000256" key="6">
    <source>
        <dbReference type="ARBA" id="ARBA00023136"/>
    </source>
</evidence>
<dbReference type="GO" id="GO:0044718">
    <property type="term" value="P:siderophore transmembrane transport"/>
    <property type="evidence" value="ECO:0007669"/>
    <property type="project" value="TreeGrafter"/>
</dbReference>
<keyword evidence="4" id="KW-0812">Transmembrane</keyword>
<protein>
    <recommendedName>
        <fullName evidence="11">TonB-dependent receptor-like beta-barrel domain-containing protein</fullName>
    </recommendedName>
</protein>
<dbReference type="GO" id="GO:0015344">
    <property type="term" value="F:siderophore uptake transmembrane transporter activity"/>
    <property type="evidence" value="ECO:0007669"/>
    <property type="project" value="TreeGrafter"/>
</dbReference>
<dbReference type="Gene3D" id="2.170.130.10">
    <property type="entry name" value="TonB-dependent receptor, plug domain"/>
    <property type="match status" value="1"/>
</dbReference>
<evidence type="ECO:0000256" key="4">
    <source>
        <dbReference type="ARBA" id="ARBA00022692"/>
    </source>
</evidence>
<comment type="subcellular location">
    <subcellularLocation>
        <location evidence="1">Cell outer membrane</location>
        <topology evidence="1">Multi-pass membrane protein</topology>
    </subcellularLocation>
</comment>
<evidence type="ECO:0000313" key="10">
    <source>
        <dbReference type="Proteomes" id="UP000092698"/>
    </source>
</evidence>
<keyword evidence="10" id="KW-1185">Reference proteome</keyword>
<dbReference type="InterPro" id="IPR036942">
    <property type="entry name" value="Beta-barrel_TonB_sf"/>
</dbReference>
<dbReference type="Gene3D" id="2.40.170.20">
    <property type="entry name" value="TonB-dependent receptor, beta-barrel domain"/>
    <property type="match status" value="2"/>
</dbReference>
<feature type="compositionally biased region" description="Gly residues" evidence="8">
    <location>
        <begin position="646"/>
        <end position="676"/>
    </location>
</feature>
<keyword evidence="6" id="KW-0472">Membrane</keyword>
<evidence type="ECO:0000256" key="5">
    <source>
        <dbReference type="ARBA" id="ARBA00022729"/>
    </source>
</evidence>
<evidence type="ECO:0000256" key="2">
    <source>
        <dbReference type="ARBA" id="ARBA00022448"/>
    </source>
</evidence>